<sequence>MPAKISTICYLHDFTEWLTQEFTVKEITAVARLDDNDPTKIVYLRVKAFIPVDQNIPCQIEDFSNGQVVFLKGKFVTCASWYSVNVTSIKTIDNMGFDDMPAIGLNVMILGLTTKTVRNVDSQSIIDFYVEENLGDREPGEFWVEVRHNANLRYLANKTNAINQSMRSSTALLVGTLTYQGRTQRPARGASPRTSRRGRGSSSQMRLRSSSLASALSSNPVPTMIAGVIDEPQQEASEE</sequence>
<proteinExistence type="predicted"/>
<dbReference type="OrthoDB" id="2341031at2759"/>
<dbReference type="AlphaFoldDB" id="A0A8H3R4V3"/>
<comment type="caution">
    <text evidence="2">The sequence shown here is derived from an EMBL/GenBank/DDBJ whole genome shotgun (WGS) entry which is preliminary data.</text>
</comment>
<organism evidence="2 3">
    <name type="scientific">Rhizophagus clarus</name>
    <dbReference type="NCBI Taxonomy" id="94130"/>
    <lineage>
        <taxon>Eukaryota</taxon>
        <taxon>Fungi</taxon>
        <taxon>Fungi incertae sedis</taxon>
        <taxon>Mucoromycota</taxon>
        <taxon>Glomeromycotina</taxon>
        <taxon>Glomeromycetes</taxon>
        <taxon>Glomerales</taxon>
        <taxon>Glomeraceae</taxon>
        <taxon>Rhizophagus</taxon>
    </lineage>
</organism>
<evidence type="ECO:0000313" key="3">
    <source>
        <dbReference type="Proteomes" id="UP000615446"/>
    </source>
</evidence>
<protein>
    <submittedName>
        <fullName evidence="2">Uncharacterized protein</fullName>
    </submittedName>
</protein>
<dbReference type="Proteomes" id="UP000615446">
    <property type="component" value="Unassembled WGS sequence"/>
</dbReference>
<evidence type="ECO:0000313" key="2">
    <source>
        <dbReference type="EMBL" id="GET03474.1"/>
    </source>
</evidence>
<accession>A0A8H3R4V3</accession>
<evidence type="ECO:0000256" key="1">
    <source>
        <dbReference type="SAM" id="MobiDB-lite"/>
    </source>
</evidence>
<dbReference type="EMBL" id="BLAL01000324">
    <property type="protein sequence ID" value="GET03474.1"/>
    <property type="molecule type" value="Genomic_DNA"/>
</dbReference>
<gene>
    <name evidence="2" type="ORF">RCL2_002981400</name>
</gene>
<feature type="compositionally biased region" description="Low complexity" evidence="1">
    <location>
        <begin position="200"/>
        <end position="220"/>
    </location>
</feature>
<feature type="region of interest" description="Disordered" evidence="1">
    <location>
        <begin position="180"/>
        <end position="239"/>
    </location>
</feature>
<reference evidence="2" key="1">
    <citation type="submission" date="2019-10" db="EMBL/GenBank/DDBJ databases">
        <title>Conservation and host-specific expression of non-tandemly repeated heterogenous ribosome RNA gene in arbuscular mycorrhizal fungi.</title>
        <authorList>
            <person name="Maeda T."/>
            <person name="Kobayashi Y."/>
            <person name="Nakagawa T."/>
            <person name="Ezawa T."/>
            <person name="Yamaguchi K."/>
            <person name="Bino T."/>
            <person name="Nishimoto Y."/>
            <person name="Shigenobu S."/>
            <person name="Kawaguchi M."/>
        </authorList>
    </citation>
    <scope>NUCLEOTIDE SEQUENCE</scope>
    <source>
        <strain evidence="2">HR1</strain>
    </source>
</reference>
<name>A0A8H3R4V3_9GLOM</name>